<feature type="signal peptide" evidence="7">
    <location>
        <begin position="1"/>
        <end position="19"/>
    </location>
</feature>
<organism evidence="9">
    <name type="scientific">Medioppia subpectinata</name>
    <dbReference type="NCBI Taxonomy" id="1979941"/>
    <lineage>
        <taxon>Eukaryota</taxon>
        <taxon>Metazoa</taxon>
        <taxon>Ecdysozoa</taxon>
        <taxon>Arthropoda</taxon>
        <taxon>Chelicerata</taxon>
        <taxon>Arachnida</taxon>
        <taxon>Acari</taxon>
        <taxon>Acariformes</taxon>
        <taxon>Sarcoptiformes</taxon>
        <taxon>Oribatida</taxon>
        <taxon>Brachypylina</taxon>
        <taxon>Oppioidea</taxon>
        <taxon>Oppiidae</taxon>
        <taxon>Medioppia</taxon>
    </lineage>
</organism>
<evidence type="ECO:0000313" key="10">
    <source>
        <dbReference type="Proteomes" id="UP000759131"/>
    </source>
</evidence>
<dbReference type="GO" id="GO:0004252">
    <property type="term" value="F:serine-type endopeptidase activity"/>
    <property type="evidence" value="ECO:0007669"/>
    <property type="project" value="InterPro"/>
</dbReference>
<evidence type="ECO:0000259" key="8">
    <source>
        <dbReference type="PROSITE" id="PS50240"/>
    </source>
</evidence>
<name>A0A7R9L7N7_9ACAR</name>
<keyword evidence="7" id="KW-0732">Signal</keyword>
<dbReference type="EMBL" id="CAJPIZ010017182">
    <property type="protein sequence ID" value="CAG2115997.1"/>
    <property type="molecule type" value="Genomic_DNA"/>
</dbReference>
<evidence type="ECO:0000256" key="1">
    <source>
        <dbReference type="ARBA" id="ARBA00007664"/>
    </source>
</evidence>
<keyword evidence="3 6" id="KW-0378">Hydrolase</keyword>
<dbReference type="InterPro" id="IPR033116">
    <property type="entry name" value="TRYPSIN_SER"/>
</dbReference>
<protein>
    <recommendedName>
        <fullName evidence="8">Peptidase S1 domain-containing protein</fullName>
    </recommendedName>
</protein>
<evidence type="ECO:0000256" key="7">
    <source>
        <dbReference type="SAM" id="SignalP"/>
    </source>
</evidence>
<dbReference type="SMART" id="SM00020">
    <property type="entry name" value="Tryp_SPc"/>
    <property type="match status" value="1"/>
</dbReference>
<gene>
    <name evidence="9" type="ORF">OSB1V03_LOCUS15958</name>
</gene>
<dbReference type="FunFam" id="2.40.10.10:FF:000036">
    <property type="entry name" value="Trypsin beta"/>
    <property type="match status" value="1"/>
</dbReference>
<keyword evidence="5" id="KW-1015">Disulfide bond</keyword>
<reference evidence="9" key="1">
    <citation type="submission" date="2020-11" db="EMBL/GenBank/DDBJ databases">
        <authorList>
            <person name="Tran Van P."/>
        </authorList>
    </citation>
    <scope>NUCLEOTIDE SEQUENCE</scope>
</reference>
<dbReference type="AlphaFoldDB" id="A0A7R9L7N7"/>
<comment type="similarity">
    <text evidence="1">Belongs to the peptidase S1 family.</text>
</comment>
<keyword evidence="4 6" id="KW-0720">Serine protease</keyword>
<dbReference type="PANTHER" id="PTHR24276:SF91">
    <property type="entry name" value="AT26814P-RELATED"/>
    <property type="match status" value="1"/>
</dbReference>
<keyword evidence="10" id="KW-1185">Reference proteome</keyword>
<keyword evidence="2 6" id="KW-0645">Protease</keyword>
<evidence type="ECO:0000256" key="3">
    <source>
        <dbReference type="ARBA" id="ARBA00022801"/>
    </source>
</evidence>
<proteinExistence type="inferred from homology"/>
<evidence type="ECO:0000313" key="9">
    <source>
        <dbReference type="EMBL" id="CAD7635567.1"/>
    </source>
</evidence>
<dbReference type="InterPro" id="IPR009003">
    <property type="entry name" value="Peptidase_S1_PA"/>
</dbReference>
<sequence length="275" mass="29378">MYSKIIPVLAHVLLVLCLADIHRCATVGQRVEINVHQGVGGRIVGGVPATQAQGKHQCSLHITGWFGVTHVCGCSLYGTRFAITAAHCTEQFTKDTMIVKYGGLNVKNLDNEITVVEVRQHEAYNTPILYNNDYSVLVLGADIKTSAGRVETIELVDSEPADGVDAELTGWGDVVGGTDSGPDALQYQVFQIVSSAECKRIYAPYGVEVTEMNICTKHKSSTGCNGDSGGPLIVGGKLAGIVSWGVDGCPSDTTQYPAAYANVYTGKQWLLSKLQ</sequence>
<feature type="chain" id="PRO_5035591836" description="Peptidase S1 domain-containing protein" evidence="7">
    <location>
        <begin position="20"/>
        <end position="275"/>
    </location>
</feature>
<dbReference type="Proteomes" id="UP000759131">
    <property type="component" value="Unassembled WGS sequence"/>
</dbReference>
<dbReference type="Pfam" id="PF00089">
    <property type="entry name" value="Trypsin"/>
    <property type="match status" value="1"/>
</dbReference>
<dbReference type="PROSITE" id="PS00134">
    <property type="entry name" value="TRYPSIN_HIS"/>
    <property type="match status" value="1"/>
</dbReference>
<evidence type="ECO:0000256" key="4">
    <source>
        <dbReference type="ARBA" id="ARBA00022825"/>
    </source>
</evidence>
<dbReference type="OrthoDB" id="6503465at2759"/>
<dbReference type="GO" id="GO:0006508">
    <property type="term" value="P:proteolysis"/>
    <property type="evidence" value="ECO:0007669"/>
    <property type="project" value="UniProtKB-KW"/>
</dbReference>
<dbReference type="InterPro" id="IPR001254">
    <property type="entry name" value="Trypsin_dom"/>
</dbReference>
<accession>A0A7R9L7N7</accession>
<evidence type="ECO:0000256" key="2">
    <source>
        <dbReference type="ARBA" id="ARBA00022670"/>
    </source>
</evidence>
<dbReference type="InterPro" id="IPR043504">
    <property type="entry name" value="Peptidase_S1_PA_chymotrypsin"/>
</dbReference>
<dbReference type="SUPFAM" id="SSF50494">
    <property type="entry name" value="Trypsin-like serine proteases"/>
    <property type="match status" value="1"/>
</dbReference>
<dbReference type="InterPro" id="IPR001314">
    <property type="entry name" value="Peptidase_S1A"/>
</dbReference>
<dbReference type="Gene3D" id="2.40.10.10">
    <property type="entry name" value="Trypsin-like serine proteases"/>
    <property type="match status" value="1"/>
</dbReference>
<evidence type="ECO:0000256" key="6">
    <source>
        <dbReference type="RuleBase" id="RU363034"/>
    </source>
</evidence>
<dbReference type="InterPro" id="IPR018114">
    <property type="entry name" value="TRYPSIN_HIS"/>
</dbReference>
<dbReference type="PANTHER" id="PTHR24276">
    <property type="entry name" value="POLYSERASE-RELATED"/>
    <property type="match status" value="1"/>
</dbReference>
<dbReference type="PRINTS" id="PR00722">
    <property type="entry name" value="CHYMOTRYPSIN"/>
</dbReference>
<dbReference type="CDD" id="cd00190">
    <property type="entry name" value="Tryp_SPc"/>
    <property type="match status" value="1"/>
</dbReference>
<dbReference type="EMBL" id="OC871757">
    <property type="protein sequence ID" value="CAD7635567.1"/>
    <property type="molecule type" value="Genomic_DNA"/>
</dbReference>
<dbReference type="PROSITE" id="PS00135">
    <property type="entry name" value="TRYPSIN_SER"/>
    <property type="match status" value="1"/>
</dbReference>
<dbReference type="InterPro" id="IPR050430">
    <property type="entry name" value="Peptidase_S1"/>
</dbReference>
<dbReference type="PROSITE" id="PS50240">
    <property type="entry name" value="TRYPSIN_DOM"/>
    <property type="match status" value="1"/>
</dbReference>
<feature type="domain" description="Peptidase S1" evidence="8">
    <location>
        <begin position="43"/>
        <end position="275"/>
    </location>
</feature>
<evidence type="ECO:0000256" key="5">
    <source>
        <dbReference type="ARBA" id="ARBA00023157"/>
    </source>
</evidence>